<dbReference type="InterPro" id="IPR009057">
    <property type="entry name" value="Homeodomain-like_sf"/>
</dbReference>
<dbReference type="SUPFAM" id="SSF55136">
    <property type="entry name" value="Probable bacterial effector-binding domain"/>
    <property type="match status" value="1"/>
</dbReference>
<keyword evidence="6" id="KW-1185">Reference proteome</keyword>
<dbReference type="InterPro" id="IPR029442">
    <property type="entry name" value="GyrI-like"/>
</dbReference>
<evidence type="ECO:0000259" key="4">
    <source>
        <dbReference type="PROSITE" id="PS01124"/>
    </source>
</evidence>
<dbReference type="RefSeq" id="WP_335963761.1">
    <property type="nucleotide sequence ID" value="NZ_JAXBLX010000062.1"/>
</dbReference>
<evidence type="ECO:0000256" key="3">
    <source>
        <dbReference type="ARBA" id="ARBA00023163"/>
    </source>
</evidence>
<dbReference type="Pfam" id="PF06445">
    <property type="entry name" value="GyrI-like"/>
    <property type="match status" value="1"/>
</dbReference>
<feature type="domain" description="HTH araC/xylS-type" evidence="4">
    <location>
        <begin position="8"/>
        <end position="106"/>
    </location>
</feature>
<keyword evidence="1" id="KW-0805">Transcription regulation</keyword>
<sequence>MDLLKNMNTAMKYIEENLTNEIDFKVVASLAHCSEYHFKRMFSFLAGITLSEYIRRRRLSLAAFELQKSYVKVIDVAMKYGYNSPDSFTRAFLNLHGVTPSEARNNGQQLKAYPLMTFQLSIRGGNEMNYRIEQKGAFNIVGIMKRVPIVFEGENSEIVAMWQSLNMEKIDQLQKLSNVEPKGMIQASTNFSEGRMEEKGELDQYIGVATTRENPGNFSKLEVPALTWAIFESTGPFPNTLQETWGRIYSEWIPSSNYQVTEGPEILSIKSKDLASPSVKCEIWISILKE</sequence>
<evidence type="ECO:0000313" key="6">
    <source>
        <dbReference type="Proteomes" id="UP001589838"/>
    </source>
</evidence>
<dbReference type="Gene3D" id="1.10.10.60">
    <property type="entry name" value="Homeodomain-like"/>
    <property type="match status" value="2"/>
</dbReference>
<dbReference type="PANTHER" id="PTHR47504:SF5">
    <property type="entry name" value="RIGHT ORIGIN-BINDING PROTEIN"/>
    <property type="match status" value="1"/>
</dbReference>
<dbReference type="Proteomes" id="UP001589838">
    <property type="component" value="Unassembled WGS sequence"/>
</dbReference>
<dbReference type="InterPro" id="IPR050959">
    <property type="entry name" value="MarA-like"/>
</dbReference>
<gene>
    <name evidence="5" type="ORF">ACFFHM_07245</name>
</gene>
<dbReference type="InterPro" id="IPR011256">
    <property type="entry name" value="Reg_factor_effector_dom_sf"/>
</dbReference>
<protein>
    <submittedName>
        <fullName evidence="5">AraC family transcriptional regulator</fullName>
    </submittedName>
</protein>
<proteinExistence type="predicted"/>
<dbReference type="PRINTS" id="PR00032">
    <property type="entry name" value="HTHARAC"/>
</dbReference>
<dbReference type="InterPro" id="IPR010499">
    <property type="entry name" value="AraC_E-bd"/>
</dbReference>
<dbReference type="SMART" id="SM00871">
    <property type="entry name" value="AraC_E_bind"/>
    <property type="match status" value="1"/>
</dbReference>
<comment type="caution">
    <text evidence="5">The sequence shown here is derived from an EMBL/GenBank/DDBJ whole genome shotgun (WGS) entry which is preliminary data.</text>
</comment>
<keyword evidence="3" id="KW-0804">Transcription</keyword>
<evidence type="ECO:0000256" key="2">
    <source>
        <dbReference type="ARBA" id="ARBA00023125"/>
    </source>
</evidence>
<dbReference type="Pfam" id="PF12833">
    <property type="entry name" value="HTH_18"/>
    <property type="match status" value="1"/>
</dbReference>
<evidence type="ECO:0000256" key="1">
    <source>
        <dbReference type="ARBA" id="ARBA00023015"/>
    </source>
</evidence>
<dbReference type="Gene3D" id="3.20.80.10">
    <property type="entry name" value="Regulatory factor, effector binding domain"/>
    <property type="match status" value="1"/>
</dbReference>
<keyword evidence="2" id="KW-0238">DNA-binding</keyword>
<evidence type="ECO:0000313" key="5">
    <source>
        <dbReference type="EMBL" id="MFC0470327.1"/>
    </source>
</evidence>
<dbReference type="EMBL" id="JBHLUX010000018">
    <property type="protein sequence ID" value="MFC0470327.1"/>
    <property type="molecule type" value="Genomic_DNA"/>
</dbReference>
<dbReference type="SMART" id="SM00342">
    <property type="entry name" value="HTH_ARAC"/>
    <property type="match status" value="1"/>
</dbReference>
<dbReference type="PROSITE" id="PS00041">
    <property type="entry name" value="HTH_ARAC_FAMILY_1"/>
    <property type="match status" value="1"/>
</dbReference>
<dbReference type="PROSITE" id="PS01124">
    <property type="entry name" value="HTH_ARAC_FAMILY_2"/>
    <property type="match status" value="1"/>
</dbReference>
<reference evidence="5 6" key="1">
    <citation type="submission" date="2024-09" db="EMBL/GenBank/DDBJ databases">
        <authorList>
            <person name="Sun Q."/>
            <person name="Mori K."/>
        </authorList>
    </citation>
    <scope>NUCLEOTIDE SEQUENCE [LARGE SCALE GENOMIC DNA]</scope>
    <source>
        <strain evidence="5 6">NCAIM B.02610</strain>
    </source>
</reference>
<accession>A0ABV6KBK3</accession>
<dbReference type="InterPro" id="IPR018062">
    <property type="entry name" value="HTH_AraC-typ_CS"/>
</dbReference>
<name>A0ABV6KBK3_9BACI</name>
<dbReference type="PANTHER" id="PTHR47504">
    <property type="entry name" value="RIGHT ORIGIN-BINDING PROTEIN"/>
    <property type="match status" value="1"/>
</dbReference>
<organism evidence="5 6">
    <name type="scientific">Halalkalibacter kiskunsagensis</name>
    <dbReference type="NCBI Taxonomy" id="1548599"/>
    <lineage>
        <taxon>Bacteria</taxon>
        <taxon>Bacillati</taxon>
        <taxon>Bacillota</taxon>
        <taxon>Bacilli</taxon>
        <taxon>Bacillales</taxon>
        <taxon>Bacillaceae</taxon>
        <taxon>Halalkalibacter</taxon>
    </lineage>
</organism>
<dbReference type="InterPro" id="IPR020449">
    <property type="entry name" value="Tscrpt_reg_AraC-type_HTH"/>
</dbReference>
<dbReference type="InterPro" id="IPR018060">
    <property type="entry name" value="HTH_AraC"/>
</dbReference>
<dbReference type="SUPFAM" id="SSF46689">
    <property type="entry name" value="Homeodomain-like"/>
    <property type="match status" value="2"/>
</dbReference>